<dbReference type="Proteomes" id="UP000756346">
    <property type="component" value="Unassembled WGS sequence"/>
</dbReference>
<dbReference type="RefSeq" id="XP_046008600.1">
    <property type="nucleotide sequence ID" value="XM_046159384.1"/>
</dbReference>
<sequence length="216" mass="21776">MKFFSILTFAAAVAATPMPGLELSVEQPKDLAVRQANLATVVQTTVQTVSQTINTSLDAITTAIYQAGGNITVQVQTIIEANLQAIADALGTGANAITAAIAAAGGNIGAIVTGYGLVQVGQLLNATNQLVALLTNLGVKLSVIVENLEGVPPAVLAALQAELQAINDAISPFVGPVGLVINAVRAVSLTGSLLLTGFNALVPGLLNIIFSLLGGI</sequence>
<accession>A0A9P8XYE1</accession>
<name>A0A9P8XYE1_9PEZI</name>
<keyword evidence="1" id="KW-0732">Signal</keyword>
<feature type="chain" id="PRO_5040393976" evidence="1">
    <location>
        <begin position="16"/>
        <end position="216"/>
    </location>
</feature>
<dbReference type="EMBL" id="JAGTJQ010000009">
    <property type="protein sequence ID" value="KAH7025052.1"/>
    <property type="molecule type" value="Genomic_DNA"/>
</dbReference>
<dbReference type="AlphaFoldDB" id="A0A9P8XYE1"/>
<gene>
    <name evidence="2" type="ORF">B0I36DRAFT_366948</name>
</gene>
<evidence type="ECO:0000256" key="1">
    <source>
        <dbReference type="SAM" id="SignalP"/>
    </source>
</evidence>
<proteinExistence type="predicted"/>
<dbReference type="GeneID" id="70188930"/>
<feature type="signal peptide" evidence="1">
    <location>
        <begin position="1"/>
        <end position="15"/>
    </location>
</feature>
<dbReference type="OrthoDB" id="4776380at2759"/>
<reference evidence="2" key="1">
    <citation type="journal article" date="2021" name="Nat. Commun.">
        <title>Genetic determinants of endophytism in the Arabidopsis root mycobiome.</title>
        <authorList>
            <person name="Mesny F."/>
            <person name="Miyauchi S."/>
            <person name="Thiergart T."/>
            <person name="Pickel B."/>
            <person name="Atanasova L."/>
            <person name="Karlsson M."/>
            <person name="Huettel B."/>
            <person name="Barry K.W."/>
            <person name="Haridas S."/>
            <person name="Chen C."/>
            <person name="Bauer D."/>
            <person name="Andreopoulos W."/>
            <person name="Pangilinan J."/>
            <person name="LaButti K."/>
            <person name="Riley R."/>
            <person name="Lipzen A."/>
            <person name="Clum A."/>
            <person name="Drula E."/>
            <person name="Henrissat B."/>
            <person name="Kohler A."/>
            <person name="Grigoriev I.V."/>
            <person name="Martin F.M."/>
            <person name="Hacquard S."/>
        </authorList>
    </citation>
    <scope>NUCLEOTIDE SEQUENCE</scope>
    <source>
        <strain evidence="2">MPI-CAGE-CH-0230</strain>
    </source>
</reference>
<keyword evidence="3" id="KW-1185">Reference proteome</keyword>
<evidence type="ECO:0000313" key="3">
    <source>
        <dbReference type="Proteomes" id="UP000756346"/>
    </source>
</evidence>
<evidence type="ECO:0000313" key="2">
    <source>
        <dbReference type="EMBL" id="KAH7025052.1"/>
    </source>
</evidence>
<organism evidence="2 3">
    <name type="scientific">Microdochium trichocladiopsis</name>
    <dbReference type="NCBI Taxonomy" id="1682393"/>
    <lineage>
        <taxon>Eukaryota</taxon>
        <taxon>Fungi</taxon>
        <taxon>Dikarya</taxon>
        <taxon>Ascomycota</taxon>
        <taxon>Pezizomycotina</taxon>
        <taxon>Sordariomycetes</taxon>
        <taxon>Xylariomycetidae</taxon>
        <taxon>Xylariales</taxon>
        <taxon>Microdochiaceae</taxon>
        <taxon>Microdochium</taxon>
    </lineage>
</organism>
<protein>
    <submittedName>
        <fullName evidence="2">Uncharacterized protein</fullName>
    </submittedName>
</protein>
<comment type="caution">
    <text evidence="2">The sequence shown here is derived from an EMBL/GenBank/DDBJ whole genome shotgun (WGS) entry which is preliminary data.</text>
</comment>